<dbReference type="KEGG" id="amur:ADH66_07835"/>
<proteinExistence type="predicted"/>
<accession>A0A1Z2XQ71</accession>
<dbReference type="CDD" id="cd00093">
    <property type="entry name" value="HTH_XRE"/>
    <property type="match status" value="1"/>
</dbReference>
<gene>
    <name evidence="2" type="ORF">ADH66_07835</name>
    <name evidence="3" type="ORF">I5Q82_17875</name>
</gene>
<dbReference type="SUPFAM" id="SSF47413">
    <property type="entry name" value="lambda repressor-like DNA-binding domains"/>
    <property type="match status" value="1"/>
</dbReference>
<evidence type="ECO:0000313" key="5">
    <source>
        <dbReference type="Proteomes" id="UP000596035"/>
    </source>
</evidence>
<reference evidence="4" key="2">
    <citation type="submission" date="2017-05" db="EMBL/GenBank/DDBJ databases">
        <title>Improved OligoMM genomes.</title>
        <authorList>
            <person name="Garzetti D."/>
        </authorList>
    </citation>
    <scope>NUCLEOTIDE SEQUENCE [LARGE SCALE GENOMIC DNA]</scope>
    <source>
        <strain evidence="4">KB18</strain>
    </source>
</reference>
<dbReference type="EMBL" id="CP021422">
    <property type="protein sequence ID" value="ASB40576.1"/>
    <property type="molecule type" value="Genomic_DNA"/>
</dbReference>
<feature type="domain" description="HTH cro/C1-type" evidence="1">
    <location>
        <begin position="12"/>
        <end position="67"/>
    </location>
</feature>
<evidence type="ECO:0000313" key="2">
    <source>
        <dbReference type="EMBL" id="ASB40576.1"/>
    </source>
</evidence>
<dbReference type="Pfam" id="PF01381">
    <property type="entry name" value="HTH_3"/>
    <property type="match status" value="1"/>
</dbReference>
<dbReference type="InterPro" id="IPR001387">
    <property type="entry name" value="Cro/C1-type_HTH"/>
</dbReference>
<dbReference type="InterPro" id="IPR010982">
    <property type="entry name" value="Lambda_DNA-bd_dom_sf"/>
</dbReference>
<dbReference type="EMBL" id="CP065321">
    <property type="protein sequence ID" value="QQR29856.1"/>
    <property type="molecule type" value="Genomic_DNA"/>
</dbReference>
<dbReference type="GO" id="GO:0003677">
    <property type="term" value="F:DNA binding"/>
    <property type="evidence" value="ECO:0007669"/>
    <property type="project" value="InterPro"/>
</dbReference>
<evidence type="ECO:0000313" key="4">
    <source>
        <dbReference type="Proteomes" id="UP000196710"/>
    </source>
</evidence>
<reference evidence="2" key="1">
    <citation type="journal article" date="2017" name="Genome Announc.">
        <title>High-Quality Whole-Genome Sequences of the Oligo-Mouse-Microbiota Bacterial Community.</title>
        <authorList>
            <person name="Garzetti D."/>
            <person name="Brugiroux S."/>
            <person name="Bunk B."/>
            <person name="Pukall R."/>
            <person name="McCoy K.D."/>
            <person name="Macpherson A.J."/>
            <person name="Stecher B."/>
        </authorList>
    </citation>
    <scope>NUCLEOTIDE SEQUENCE</scope>
    <source>
        <strain evidence="2">KB18</strain>
    </source>
</reference>
<dbReference type="Gene3D" id="1.10.260.40">
    <property type="entry name" value="lambda repressor-like DNA-binding domains"/>
    <property type="match status" value="1"/>
</dbReference>
<dbReference type="RefSeq" id="WP_066533763.1">
    <property type="nucleotide sequence ID" value="NZ_CP021422.1"/>
</dbReference>
<dbReference type="PROSITE" id="PS50943">
    <property type="entry name" value="HTH_CROC1"/>
    <property type="match status" value="1"/>
</dbReference>
<evidence type="ECO:0000313" key="3">
    <source>
        <dbReference type="EMBL" id="QQR29856.1"/>
    </source>
</evidence>
<evidence type="ECO:0000259" key="1">
    <source>
        <dbReference type="PROSITE" id="PS50943"/>
    </source>
</evidence>
<keyword evidence="4" id="KW-1185">Reference proteome</keyword>
<dbReference type="AlphaFoldDB" id="A0A1Z2XQ71"/>
<sequence length="115" mass="13027">MPEYAKPLGDTIRQARVSHGFSQRGLAEQLAIDSRTILNIENYNGNPKMTILYPLVRELGIDPWDIFYPELKQDESAFRKMQILLKECSDDEIAALIPVVEAALNIVKAKRGQKV</sequence>
<protein>
    <submittedName>
        <fullName evidence="2 3">Transcriptional regulator</fullName>
    </submittedName>
</protein>
<dbReference type="SMART" id="SM00530">
    <property type="entry name" value="HTH_XRE"/>
    <property type="match status" value="1"/>
</dbReference>
<name>A0A1Z2XQ71_9FIRM</name>
<reference evidence="3 5" key="3">
    <citation type="submission" date="2020-11" db="EMBL/GenBank/DDBJ databases">
        <title>Closed and high quality bacterial genomes of the OMM12 community.</title>
        <authorList>
            <person name="Marbouty M."/>
            <person name="Lamy-Besnier Q."/>
            <person name="Debarbieux L."/>
            <person name="Koszul R."/>
        </authorList>
    </citation>
    <scope>NUCLEOTIDE SEQUENCE [LARGE SCALE GENOMIC DNA]</scope>
    <source>
        <strain evidence="3 5">KB18</strain>
    </source>
</reference>
<dbReference type="Proteomes" id="UP000596035">
    <property type="component" value="Chromosome"/>
</dbReference>
<organism evidence="3 5">
    <name type="scientific">Acutalibacter muris</name>
    <dbReference type="NCBI Taxonomy" id="1796620"/>
    <lineage>
        <taxon>Bacteria</taxon>
        <taxon>Bacillati</taxon>
        <taxon>Bacillota</taxon>
        <taxon>Clostridia</taxon>
        <taxon>Eubacteriales</taxon>
        <taxon>Acutalibacteraceae</taxon>
        <taxon>Acutalibacter</taxon>
    </lineage>
</organism>
<dbReference type="Proteomes" id="UP000196710">
    <property type="component" value="Chromosome"/>
</dbReference>